<accession>A0A366JXC2</accession>
<feature type="non-terminal residue" evidence="1">
    <location>
        <position position="1"/>
    </location>
</feature>
<dbReference type="RefSeq" id="WP_113882871.1">
    <property type="nucleotide sequence ID" value="NZ_QNSF01000005.1"/>
</dbReference>
<comment type="caution">
    <text evidence="1">The sequence shown here is derived from an EMBL/GenBank/DDBJ whole genome shotgun (WGS) entry which is preliminary data.</text>
</comment>
<evidence type="ECO:0008006" key="3">
    <source>
        <dbReference type="Google" id="ProtNLM"/>
    </source>
</evidence>
<dbReference type="EMBL" id="QNSF01000005">
    <property type="protein sequence ID" value="RBP94166.1"/>
    <property type="molecule type" value="Genomic_DNA"/>
</dbReference>
<reference evidence="1 2" key="1">
    <citation type="submission" date="2018-06" db="EMBL/GenBank/DDBJ databases">
        <title>Freshwater and sediment microbial communities from various areas in North America, analyzing microbe dynamics in response to fracking.</title>
        <authorList>
            <person name="Lamendella R."/>
        </authorList>
    </citation>
    <scope>NUCLEOTIDE SEQUENCE [LARGE SCALE GENOMIC DNA]</scope>
    <source>
        <strain evidence="1 2">14_TX</strain>
    </source>
</reference>
<gene>
    <name evidence="1" type="ORF">DFO70_105413</name>
</gene>
<evidence type="ECO:0000313" key="1">
    <source>
        <dbReference type="EMBL" id="RBP94166.1"/>
    </source>
</evidence>
<proteinExistence type="predicted"/>
<dbReference type="AlphaFoldDB" id="A0A366JXC2"/>
<organism evidence="1 2">
    <name type="scientific">Cytobacillus firmus</name>
    <name type="common">Bacillus firmus</name>
    <dbReference type="NCBI Taxonomy" id="1399"/>
    <lineage>
        <taxon>Bacteria</taxon>
        <taxon>Bacillati</taxon>
        <taxon>Bacillota</taxon>
        <taxon>Bacilli</taxon>
        <taxon>Bacillales</taxon>
        <taxon>Bacillaceae</taxon>
        <taxon>Cytobacillus</taxon>
    </lineage>
</organism>
<sequence>YNHLNFTFTNDMPNKLRGLCIGNDIYINNQTNKTISEKIVTISEEIAHFETTIGNIIDQQSLMNRKQEHLARKLGGERLFTLDDLIRCWQNGIRAPWDIAEELDITVESVLATIENYRNSLGVRFRYKDYCIRFISDMNVRIKKKI</sequence>
<evidence type="ECO:0000313" key="2">
    <source>
        <dbReference type="Proteomes" id="UP000252731"/>
    </source>
</evidence>
<dbReference type="OrthoDB" id="1707128at2"/>
<dbReference type="Proteomes" id="UP000252731">
    <property type="component" value="Unassembled WGS sequence"/>
</dbReference>
<name>A0A366JXC2_CYTFI</name>
<keyword evidence="2" id="KW-1185">Reference proteome</keyword>
<protein>
    <recommendedName>
        <fullName evidence="3">IrrE N-terminal-like domain-containing protein</fullName>
    </recommendedName>
</protein>